<dbReference type="EMBL" id="KV875104">
    <property type="protein sequence ID" value="OIW24175.1"/>
    <property type="molecule type" value="Genomic_DNA"/>
</dbReference>
<reference evidence="1 2" key="1">
    <citation type="submission" date="2016-10" db="EMBL/GenBank/DDBJ databases">
        <title>Draft genome sequence of Coniochaeta ligniaria NRRL30616, a lignocellulolytic fungus for bioabatement of inhibitors in plant biomass hydrolysates.</title>
        <authorList>
            <consortium name="DOE Joint Genome Institute"/>
            <person name="Jimenez D.J."/>
            <person name="Hector R.E."/>
            <person name="Riley R."/>
            <person name="Sun H."/>
            <person name="Grigoriev I.V."/>
            <person name="Van Elsas J.D."/>
            <person name="Nichols N.N."/>
        </authorList>
    </citation>
    <scope>NUCLEOTIDE SEQUENCE [LARGE SCALE GENOMIC DNA]</scope>
    <source>
        <strain evidence="1 2">NRRL 30616</strain>
    </source>
</reference>
<evidence type="ECO:0000313" key="1">
    <source>
        <dbReference type="EMBL" id="OIW24175.1"/>
    </source>
</evidence>
<name>A0A1J7I948_9PEZI</name>
<keyword evidence="2" id="KW-1185">Reference proteome</keyword>
<organism evidence="1 2">
    <name type="scientific">Coniochaeta ligniaria NRRL 30616</name>
    <dbReference type="NCBI Taxonomy" id="1408157"/>
    <lineage>
        <taxon>Eukaryota</taxon>
        <taxon>Fungi</taxon>
        <taxon>Dikarya</taxon>
        <taxon>Ascomycota</taxon>
        <taxon>Pezizomycotina</taxon>
        <taxon>Sordariomycetes</taxon>
        <taxon>Sordariomycetidae</taxon>
        <taxon>Coniochaetales</taxon>
        <taxon>Coniochaetaceae</taxon>
        <taxon>Coniochaeta</taxon>
    </lineage>
</organism>
<protein>
    <submittedName>
        <fullName evidence="1">Uncharacterized protein</fullName>
    </submittedName>
</protein>
<dbReference type="Proteomes" id="UP000182658">
    <property type="component" value="Unassembled WGS sequence"/>
</dbReference>
<dbReference type="InParanoid" id="A0A1J7I948"/>
<proteinExistence type="predicted"/>
<sequence length="118" mass="12922">MKKGMASSCTLSSPVCSRIIHSASLQSSHQSSQTTFELVVELLGLSIGHGDDALTSGGAQDIRDNPEWRDVIAKTFTLVKYQHLKPLSTSSMAFLWLRLRLLRNGSPACLSSRCSNVW</sequence>
<gene>
    <name evidence="1" type="ORF">CONLIGDRAFT_685801</name>
</gene>
<dbReference type="AlphaFoldDB" id="A0A1J7I948"/>
<evidence type="ECO:0000313" key="2">
    <source>
        <dbReference type="Proteomes" id="UP000182658"/>
    </source>
</evidence>
<accession>A0A1J7I948</accession>